<dbReference type="Gene3D" id="3.40.190.10">
    <property type="entry name" value="Periplasmic binding protein-like II"/>
    <property type="match status" value="2"/>
</dbReference>
<reference evidence="1 2" key="1">
    <citation type="submission" date="2015-04" db="EMBL/GenBank/DDBJ databases">
        <title>Complete Genome Sequence of Kosmotoga pacifica SLHLJ1.</title>
        <authorList>
            <person name="Jiang L.J."/>
            <person name="Shao Z.Z."/>
            <person name="Jebbar M."/>
        </authorList>
    </citation>
    <scope>NUCLEOTIDE SEQUENCE [LARGE SCALE GENOMIC DNA]</scope>
    <source>
        <strain evidence="1 2">SLHLJ1</strain>
    </source>
</reference>
<dbReference type="PANTHER" id="PTHR43649">
    <property type="entry name" value="ARABINOSE-BINDING PROTEIN-RELATED"/>
    <property type="match status" value="1"/>
</dbReference>
<dbReference type="AlphaFoldDB" id="A0A0G2ZHL9"/>
<dbReference type="OrthoDB" id="9798191at2"/>
<evidence type="ECO:0000313" key="1">
    <source>
        <dbReference type="EMBL" id="AKI98288.1"/>
    </source>
</evidence>
<dbReference type="Proteomes" id="UP000035159">
    <property type="component" value="Chromosome"/>
</dbReference>
<dbReference type="InterPro" id="IPR006059">
    <property type="entry name" value="SBP"/>
</dbReference>
<evidence type="ECO:0000313" key="2">
    <source>
        <dbReference type="Proteomes" id="UP000035159"/>
    </source>
</evidence>
<sequence length="412" mass="46099">MRVLFLLSLVLLLAIIAVSGEVTIWSWRSQDADVWKKVEANLRAQGYNIKIKFTAYAPTEYDAKVNLALQTGTGPDLVYSRRLPGGRTQALIDNGLYLPLPDDFDLSHFPQAVLNSVTSGGKAYGVPFAVQVVGIFYNKDFFEQFGLSIPRTWDELVSVAETLKNNGITPFFVPGKEAWALTMQHAMCGVSVLGPEWIKDLTEGKTCFLDVKFVDLNRKLNDLKKYYQKGFMGNSVNDLNAAFAFGQAAMVFYGIWGYQTWHELNPDLRVGYFMVPPANECQEPYAYTYMDGAIALTSNVKNREDALKVLEFCATPEFGTIFSNITYNIPAVSGAKLPDLEILKIAVDTYNNHASPYVYWVGSVFVTKKPSLYTDILSPGMQAMYSGKITPEELARMAQDGISQWYEPLMKK</sequence>
<dbReference type="InterPro" id="IPR050490">
    <property type="entry name" value="Bact_solute-bd_prot1"/>
</dbReference>
<dbReference type="PANTHER" id="PTHR43649:SF12">
    <property type="entry name" value="DIACETYLCHITOBIOSE BINDING PROTEIN DASA"/>
    <property type="match status" value="1"/>
</dbReference>
<dbReference type="PATRIC" id="fig|1330330.3.peg.1146"/>
<protein>
    <submittedName>
        <fullName evidence="1">ABC transporter substrate-binding protein</fullName>
    </submittedName>
</protein>
<dbReference type="STRING" id="1330330.IX53_05665"/>
<name>A0A0G2ZHL9_9BACT</name>
<organism evidence="1 2">
    <name type="scientific">Kosmotoga pacifica</name>
    <dbReference type="NCBI Taxonomy" id="1330330"/>
    <lineage>
        <taxon>Bacteria</taxon>
        <taxon>Thermotogati</taxon>
        <taxon>Thermotogota</taxon>
        <taxon>Thermotogae</taxon>
        <taxon>Kosmotogales</taxon>
        <taxon>Kosmotogaceae</taxon>
        <taxon>Kosmotoga</taxon>
    </lineage>
</organism>
<proteinExistence type="predicted"/>
<keyword evidence="2" id="KW-1185">Reference proteome</keyword>
<dbReference type="SUPFAM" id="SSF53850">
    <property type="entry name" value="Periplasmic binding protein-like II"/>
    <property type="match status" value="1"/>
</dbReference>
<dbReference type="EMBL" id="CP011232">
    <property type="protein sequence ID" value="AKI98288.1"/>
    <property type="molecule type" value="Genomic_DNA"/>
</dbReference>
<gene>
    <name evidence="1" type="ORF">IX53_05665</name>
</gene>
<accession>A0A0G2ZHL9</accession>
<dbReference type="Pfam" id="PF01547">
    <property type="entry name" value="SBP_bac_1"/>
    <property type="match status" value="1"/>
</dbReference>
<dbReference type="KEGG" id="kpf:IX53_05665"/>